<dbReference type="GO" id="GO:0006171">
    <property type="term" value="P:cAMP biosynthetic process"/>
    <property type="evidence" value="ECO:0007669"/>
    <property type="project" value="TreeGrafter"/>
</dbReference>
<accession>A0A1T0CH28</accession>
<dbReference type="Pfam" id="PF00211">
    <property type="entry name" value="Guanylate_cyc"/>
    <property type="match status" value="1"/>
</dbReference>
<feature type="transmembrane region" description="Helical" evidence="1">
    <location>
        <begin position="154"/>
        <end position="173"/>
    </location>
</feature>
<dbReference type="PANTHER" id="PTHR43081">
    <property type="entry name" value="ADENYLATE CYCLASE, TERMINAL-DIFFERENTIATION SPECIFIC-RELATED"/>
    <property type="match status" value="1"/>
</dbReference>
<dbReference type="PROSITE" id="PS50125">
    <property type="entry name" value="GUANYLATE_CYCLASE_2"/>
    <property type="match status" value="1"/>
</dbReference>
<dbReference type="Proteomes" id="UP000191094">
    <property type="component" value="Unassembled WGS sequence"/>
</dbReference>
<dbReference type="Gene3D" id="3.30.70.1230">
    <property type="entry name" value="Nucleotide cyclase"/>
    <property type="match status" value="1"/>
</dbReference>
<evidence type="ECO:0000313" key="3">
    <source>
        <dbReference type="EMBL" id="OOS21650.1"/>
    </source>
</evidence>
<dbReference type="OrthoDB" id="9806704at2"/>
<dbReference type="GO" id="GO:0004016">
    <property type="term" value="F:adenylate cyclase activity"/>
    <property type="evidence" value="ECO:0007669"/>
    <property type="project" value="UniProtKB-ARBA"/>
</dbReference>
<keyword evidence="1" id="KW-0472">Membrane</keyword>
<proteinExistence type="predicted"/>
<dbReference type="InterPro" id="IPR029787">
    <property type="entry name" value="Nucleotide_cyclase"/>
</dbReference>
<dbReference type="SUPFAM" id="SSF55073">
    <property type="entry name" value="Nucleotide cyclase"/>
    <property type="match status" value="1"/>
</dbReference>
<evidence type="ECO:0000256" key="1">
    <source>
        <dbReference type="SAM" id="Phobius"/>
    </source>
</evidence>
<dbReference type="EMBL" id="MUYT01000004">
    <property type="protein sequence ID" value="OOS21650.1"/>
    <property type="molecule type" value="Genomic_DNA"/>
</dbReference>
<dbReference type="SMART" id="SM00044">
    <property type="entry name" value="CYCc"/>
    <property type="match status" value="1"/>
</dbReference>
<dbReference type="InterPro" id="IPR001054">
    <property type="entry name" value="A/G_cyclase"/>
</dbReference>
<evidence type="ECO:0000259" key="2">
    <source>
        <dbReference type="PROSITE" id="PS50125"/>
    </source>
</evidence>
<dbReference type="InterPro" id="IPR050697">
    <property type="entry name" value="Adenylyl/Guanylyl_Cyclase_3/4"/>
</dbReference>
<gene>
    <name evidence="3" type="ORF">B0682_03045</name>
</gene>
<name>A0A1T0CH28_9GAMM</name>
<dbReference type="AlphaFoldDB" id="A0A1T0CH28"/>
<sequence>MPTERSCTYPHVEFIPILVSALLLVLWGQLDMSYHHADNIHLLTWLFVALMAAVGMMGWSSNRANQHQPLINDGLDVLSLFTLGSLILSTGLYSLVNLLYVAMMLIRLIKIQPSTRLVKLLVALLPLLTAYALFTQVHNPVYDVYFPMLPDVMQAALLALGLMGMVADGYYLLHDANRLDKQSSKMGINHTTDNNTVLNERIKELGLVINSLTRYVPCQLHSSIIREHHTPIIYNKRTELTLMFADIVGFTQLSESLSAEHLANVLNTYMAAMTRINIQHGALLDKFIGDGMVCFFGYPKSNDVRGDAVACVAMALDMQQQMHLLSNQWQMMGIDDVHIRIGINTGCCHVGNYGSKDRMSFTVIGREVNFAARLEAAAQPKEILISQSTYDLVKHKFHCQKAGSLKIAGFQDTLPCYRVMANPQEIQKSEGGGACSEHLCHIE</sequence>
<feature type="transmembrane region" description="Helical" evidence="1">
    <location>
        <begin position="42"/>
        <end position="60"/>
    </location>
</feature>
<protein>
    <recommendedName>
        <fullName evidence="2">Guanylate cyclase domain-containing protein</fullName>
    </recommendedName>
</protein>
<feature type="transmembrane region" description="Helical" evidence="1">
    <location>
        <begin position="117"/>
        <end position="134"/>
    </location>
</feature>
<reference evidence="3 4" key="1">
    <citation type="submission" date="2017-02" db="EMBL/GenBank/DDBJ databases">
        <title>Draft genome sequence of Moraxella lincolnii CCUG 9405T type strain.</title>
        <authorList>
            <person name="Salva-Serra F."/>
            <person name="Engstrom-Jakobsson H."/>
            <person name="Thorell K."/>
            <person name="Jaen-Luchoro D."/>
            <person name="Gonzales-Siles L."/>
            <person name="Karlsson R."/>
            <person name="Yazdan S."/>
            <person name="Boulund F."/>
            <person name="Johnning A."/>
            <person name="Engstrand L."/>
            <person name="Kristiansson E."/>
            <person name="Moore E."/>
        </authorList>
    </citation>
    <scope>NUCLEOTIDE SEQUENCE [LARGE SCALE GENOMIC DNA]</scope>
    <source>
        <strain evidence="3 4">CCUG 9405</strain>
    </source>
</reference>
<feature type="domain" description="Guanylate cyclase" evidence="2">
    <location>
        <begin position="241"/>
        <end position="375"/>
    </location>
</feature>
<dbReference type="RefSeq" id="WP_078306611.1">
    <property type="nucleotide sequence ID" value="NZ_MUYT01000004.1"/>
</dbReference>
<keyword evidence="1" id="KW-1133">Transmembrane helix</keyword>
<dbReference type="GO" id="GO:0035556">
    <property type="term" value="P:intracellular signal transduction"/>
    <property type="evidence" value="ECO:0007669"/>
    <property type="project" value="InterPro"/>
</dbReference>
<evidence type="ECO:0000313" key="4">
    <source>
        <dbReference type="Proteomes" id="UP000191094"/>
    </source>
</evidence>
<organism evidence="3 4">
    <name type="scientific">Lwoffella lincolnii</name>
    <dbReference type="NCBI Taxonomy" id="90241"/>
    <lineage>
        <taxon>Bacteria</taxon>
        <taxon>Pseudomonadati</taxon>
        <taxon>Pseudomonadota</taxon>
        <taxon>Gammaproteobacteria</taxon>
        <taxon>Moraxellales</taxon>
        <taxon>Moraxellaceae</taxon>
        <taxon>Lwoffella</taxon>
    </lineage>
</organism>
<dbReference type="CDD" id="cd07302">
    <property type="entry name" value="CHD"/>
    <property type="match status" value="1"/>
</dbReference>
<dbReference type="STRING" id="90241.B0682_03045"/>
<comment type="caution">
    <text evidence="3">The sequence shown here is derived from an EMBL/GenBank/DDBJ whole genome shotgun (WGS) entry which is preliminary data.</text>
</comment>
<dbReference type="PANTHER" id="PTHR43081:SF18">
    <property type="entry name" value="BLL7624 PROTEIN"/>
    <property type="match status" value="1"/>
</dbReference>
<keyword evidence="1" id="KW-0812">Transmembrane</keyword>
<keyword evidence="4" id="KW-1185">Reference proteome</keyword>
<feature type="transmembrane region" description="Helical" evidence="1">
    <location>
        <begin position="80"/>
        <end position="105"/>
    </location>
</feature>
<feature type="transmembrane region" description="Helical" evidence="1">
    <location>
        <begin position="12"/>
        <end position="30"/>
    </location>
</feature>